<feature type="chain" id="PRO_5042014126" description="DUF3828 domain-containing protein" evidence="1">
    <location>
        <begin position="21"/>
        <end position="155"/>
    </location>
</feature>
<accession>A0AAD0BT06</accession>
<dbReference type="EMBL" id="CP025298">
    <property type="protein sequence ID" value="AUI06761.1"/>
    <property type="molecule type" value="Genomic_DNA"/>
</dbReference>
<name>A0AAD0BT06_STEMA</name>
<gene>
    <name evidence="2" type="ORF">SmaCSM2_06040</name>
</gene>
<dbReference type="AlphaFoldDB" id="A0AAD0BT06"/>
<reference evidence="2 3" key="1">
    <citation type="submission" date="2017-12" db="EMBL/GenBank/DDBJ databases">
        <title>Complete Genome Sequence of Stenotrophomonas maltophilia CSM2.</title>
        <authorList>
            <person name="Castro-Jaimes S."/>
            <person name="Lopez-Leal G."/>
            <person name="Barberena Jonas C."/>
            <person name="Bustos P."/>
            <person name="Perez-Oseguera A."/>
            <person name="Cevallos M.A."/>
        </authorList>
    </citation>
    <scope>NUCLEOTIDE SEQUENCE [LARGE SCALE GENOMIC DNA]</scope>
    <source>
        <strain evidence="2 3">CSM2</strain>
    </source>
</reference>
<proteinExistence type="predicted"/>
<feature type="signal peptide" evidence="1">
    <location>
        <begin position="1"/>
        <end position="20"/>
    </location>
</feature>
<keyword evidence="1" id="KW-0732">Signal</keyword>
<organism evidence="2 3">
    <name type="scientific">Stenotrophomonas maltophilia</name>
    <name type="common">Pseudomonas maltophilia</name>
    <name type="synonym">Xanthomonas maltophilia</name>
    <dbReference type="NCBI Taxonomy" id="40324"/>
    <lineage>
        <taxon>Bacteria</taxon>
        <taxon>Pseudomonadati</taxon>
        <taxon>Pseudomonadota</taxon>
        <taxon>Gammaproteobacteria</taxon>
        <taxon>Lysobacterales</taxon>
        <taxon>Lysobacteraceae</taxon>
        <taxon>Stenotrophomonas</taxon>
        <taxon>Stenotrophomonas maltophilia group</taxon>
    </lineage>
</organism>
<protein>
    <recommendedName>
        <fullName evidence="4">DUF3828 domain-containing protein</fullName>
    </recommendedName>
</protein>
<dbReference type="Proteomes" id="UP000234414">
    <property type="component" value="Chromosome"/>
</dbReference>
<evidence type="ECO:0000313" key="2">
    <source>
        <dbReference type="EMBL" id="AUI06761.1"/>
    </source>
</evidence>
<evidence type="ECO:0008006" key="4">
    <source>
        <dbReference type="Google" id="ProtNLM"/>
    </source>
</evidence>
<dbReference type="RefSeq" id="WP_101765137.1">
    <property type="nucleotide sequence ID" value="NZ_CP025298.1"/>
</dbReference>
<sequence>MRKTGMFVIAGLLLAPTVQAGPACQEPTAVARAFFEATSGDNGFVLDAPQALVSDGFGKALRGERACQAREQGICNIDWDPWLDAQDADIEGPVTYQWKGATADTGMVEIHYAVEKQAFVSRVPMVRQGKGCWQADDLISNNGRSLRRILAQPVP</sequence>
<evidence type="ECO:0000313" key="3">
    <source>
        <dbReference type="Proteomes" id="UP000234414"/>
    </source>
</evidence>
<evidence type="ECO:0000256" key="1">
    <source>
        <dbReference type="SAM" id="SignalP"/>
    </source>
</evidence>